<evidence type="ECO:0000313" key="1">
    <source>
        <dbReference type="EMBL" id="QCI28487.1"/>
    </source>
</evidence>
<reference evidence="1" key="1">
    <citation type="submission" date="2019-06" db="EMBL/GenBank/DDBJ databases">
        <title>A comparative analysis of the Nautiliaceae.</title>
        <authorList>
            <person name="Grosche A."/>
            <person name="Smedile F."/>
            <person name="Vetriani C."/>
        </authorList>
    </citation>
    <scope>NUCLEOTIDE SEQUENCE</scope>
    <source>
        <strain evidence="1">TB6</strain>
    </source>
</reference>
<sequence length="151" mass="18027">MELIDDIITLNIDSSIEKTDEKIINDLDDFIKNQNRLKFISILLKISQKTGKSLRQLQKIYSQINAVIKLEKILNQIKNIKTKSKLEEEMKYQTYKNFQIFLYNSILYSLNHEIHPKNFINPLELKKHKSIFYYNYLSNELLLNSLKVENE</sequence>
<dbReference type="Proteomes" id="UP000298805">
    <property type="component" value="Chromosome"/>
</dbReference>
<proteinExistence type="predicted"/>
<dbReference type="RefSeq" id="WP_136779809.1">
    <property type="nucleotide sequence ID" value="NZ_CP027432.2"/>
</dbReference>
<dbReference type="EMBL" id="CP027432">
    <property type="protein sequence ID" value="QCI28487.1"/>
    <property type="molecule type" value="Genomic_DNA"/>
</dbReference>
<protein>
    <submittedName>
        <fullName evidence="1">Uncharacterized protein</fullName>
    </submittedName>
</protein>
<gene>
    <name evidence="1" type="ORF">C6V80_05795</name>
</gene>
<name>A0ABX5TIW5_9BACT</name>
<accession>A0ABX5TIW5</accession>
<evidence type="ECO:0000313" key="2">
    <source>
        <dbReference type="Proteomes" id="UP000298805"/>
    </source>
</evidence>
<keyword evidence="2" id="KW-1185">Reference proteome</keyword>
<organism evidence="1 2">
    <name type="scientific">Caminibacter pacificus</name>
    <dbReference type="NCBI Taxonomy" id="1424653"/>
    <lineage>
        <taxon>Bacteria</taxon>
        <taxon>Pseudomonadati</taxon>
        <taxon>Campylobacterota</taxon>
        <taxon>Epsilonproteobacteria</taxon>
        <taxon>Nautiliales</taxon>
        <taxon>Nautiliaceae</taxon>
        <taxon>Caminibacter</taxon>
    </lineage>
</organism>